<accession>A0ABS2Z285</accession>
<organism evidence="6 7">
    <name type="scientific">Polypterus senegalus</name>
    <name type="common">Senegal bichir</name>
    <dbReference type="NCBI Taxonomy" id="55291"/>
    <lineage>
        <taxon>Eukaryota</taxon>
        <taxon>Metazoa</taxon>
        <taxon>Chordata</taxon>
        <taxon>Craniata</taxon>
        <taxon>Vertebrata</taxon>
        <taxon>Euteleostomi</taxon>
        <taxon>Actinopterygii</taxon>
        <taxon>Polypteriformes</taxon>
        <taxon>Polypteridae</taxon>
        <taxon>Polypterus</taxon>
    </lineage>
</organism>
<reference evidence="6" key="1">
    <citation type="journal article" date="2021" name="Cell">
        <title>Tracing the genetic footprints of vertebrate landing in non-teleost ray-finned fishes.</title>
        <authorList>
            <person name="Bi X."/>
            <person name="Wang K."/>
            <person name="Yang L."/>
            <person name="Pan H."/>
            <person name="Jiang H."/>
            <person name="Wei Q."/>
            <person name="Fang M."/>
            <person name="Yu H."/>
            <person name="Zhu C."/>
            <person name="Cai Y."/>
            <person name="He Y."/>
            <person name="Gan X."/>
            <person name="Zeng H."/>
            <person name="Yu D."/>
            <person name="Zhu Y."/>
            <person name="Jiang H."/>
            <person name="Qiu Q."/>
            <person name="Yang H."/>
            <person name="Zhang Y.E."/>
            <person name="Wang W."/>
            <person name="Zhu M."/>
            <person name="He S."/>
            <person name="Zhang G."/>
        </authorList>
    </citation>
    <scope>NUCLEOTIDE SEQUENCE</scope>
    <source>
        <strain evidence="6">Bchr_001</strain>
    </source>
</reference>
<comment type="domain">
    <text evidence="4">A pair of annexin repeats may form one binding site for calcium and phospholipid.</text>
</comment>
<gene>
    <name evidence="6" type="primary">Anxa2_1</name>
    <name evidence="6" type="ORF">GTO92_0011828</name>
</gene>
<dbReference type="PANTHER" id="PTHR10502">
    <property type="entry name" value="ANNEXIN"/>
    <property type="match status" value="1"/>
</dbReference>
<name>A0ABS2Z285_POLSE</name>
<evidence type="ECO:0000256" key="2">
    <source>
        <dbReference type="ARBA" id="ARBA00022737"/>
    </source>
</evidence>
<feature type="compositionally biased region" description="Basic and acidic residues" evidence="5">
    <location>
        <begin position="733"/>
        <end position="745"/>
    </location>
</feature>
<sequence>MENAFSPAKEILHNMNIAKTPSAWGTTGTIRPYQNFHPDHDAAELYNSIKTKDKNPIIRILTNRTSEQRQQILMVYNSAGVELDLLASLRSLLTGNLEDLILALMMTPAQLDAQELRSAMKGIGTDEDTLIEILCLRSSSELQEIATAYKKEFNRTLEQDITDDSSKDFQKLLLALVQGNRAVHSGVIDYNLIDEDVKALQKIDTNTKKPDTEVWIHIFTARSTDHLERVFQQYKEYSNQDIEATIKKLYTGDVCKCLTALVCAIQNTPLYLAEVVHNSLKGLGKKDKPLIRTLVSRSEKDLLSIRAEFRKKYGRSLYSSIEGEVSQDGQGAGQESCRQQVVTPETPTWELVRSASELQFGQYQGQTFKWLLTHDLSYAVMVLATHKREHEDGQVSDSLLANKPPPKPPPRAPPRPPLLPPRLSHRNSHRRQDSRRCAAVGQHGIGGWLSCDKKLIGQMCKRTLGNGANQLRTYLLDEHTRSWMSRLLFVYAREVASRLEEAKARITSIFGSILKMDSTKKVTKKLAGATAGMSAWVTNVENEHDQILISVLTVTEGTGLHTMASGLMQRYHDASVSPPLVLYVDQECCSHRGPSKMSLLFHQWDQLVVRLDAWHVMRCFAAGFTTDSLPVHSLFMACLSFCIFEWDQGDVARLQQAKAGEHFSQRSPLSGLYLGRPDTVALAADCHLVCYSGQLQHSLNQLSEHLLGRKLVEDYTRPVKYCILTGQVLEEVMGRDPDTPNRTKTDNNSVDEGFHEEEGSVEEPLDYTLFGLEKDFATPSAKPTSPMTSLSHPATGTSHSRPANQETTPRDKPIQRVFHELGYTCGLSDEYSSLSLSLSSPNIALDLTMANLVNLACSLVELHHHAYVMRSQVMEIIALWVRLLEGDRALIQFPLWHQERLVKVRFRHNHSHTSVTQGVESLQQ</sequence>
<evidence type="ECO:0000256" key="4">
    <source>
        <dbReference type="RuleBase" id="RU003540"/>
    </source>
</evidence>
<feature type="compositionally biased region" description="Polar residues" evidence="5">
    <location>
        <begin position="781"/>
        <end position="807"/>
    </location>
</feature>
<dbReference type="EMBL" id="JAAWVN010018095">
    <property type="protein sequence ID" value="MBN3292748.1"/>
    <property type="molecule type" value="Genomic_DNA"/>
</dbReference>
<protein>
    <recommendedName>
        <fullName evidence="4">Annexin</fullName>
    </recommendedName>
</protein>
<feature type="region of interest" description="Disordered" evidence="5">
    <location>
        <begin position="778"/>
        <end position="810"/>
    </location>
</feature>
<keyword evidence="4" id="KW-0106">Calcium</keyword>
<comment type="similarity">
    <text evidence="1 4">Belongs to the annexin family.</text>
</comment>
<evidence type="ECO:0000313" key="7">
    <source>
        <dbReference type="Proteomes" id="UP001166052"/>
    </source>
</evidence>
<keyword evidence="2 4" id="KW-0677">Repeat</keyword>
<dbReference type="Gene3D" id="1.10.220.10">
    <property type="entry name" value="Annexin"/>
    <property type="match status" value="4"/>
</dbReference>
<dbReference type="Proteomes" id="UP001166052">
    <property type="component" value="Unassembled WGS sequence"/>
</dbReference>
<evidence type="ECO:0000313" key="6">
    <source>
        <dbReference type="EMBL" id="MBN3292748.1"/>
    </source>
</evidence>
<feature type="region of interest" description="Disordered" evidence="5">
    <location>
        <begin position="733"/>
        <end position="761"/>
    </location>
</feature>
<keyword evidence="4" id="KW-0111">Calcium/phospholipid-binding</keyword>
<keyword evidence="3 4" id="KW-0041">Annexin</keyword>
<proteinExistence type="inferred from homology"/>
<dbReference type="SUPFAM" id="SSF47874">
    <property type="entry name" value="Annexin"/>
    <property type="match status" value="1"/>
</dbReference>
<dbReference type="InterPro" id="IPR001464">
    <property type="entry name" value="Annexin"/>
</dbReference>
<feature type="region of interest" description="Disordered" evidence="5">
    <location>
        <begin position="391"/>
        <end position="437"/>
    </location>
</feature>
<evidence type="ECO:0000256" key="3">
    <source>
        <dbReference type="ARBA" id="ARBA00023216"/>
    </source>
</evidence>
<dbReference type="InterPro" id="IPR018502">
    <property type="entry name" value="Annexin_repeat"/>
</dbReference>
<dbReference type="Pfam" id="PF00191">
    <property type="entry name" value="Annexin"/>
    <property type="match status" value="4"/>
</dbReference>
<dbReference type="PANTHER" id="PTHR10502:SF122">
    <property type="entry name" value="ANNEXIN A9"/>
    <property type="match status" value="1"/>
</dbReference>
<dbReference type="SMART" id="SM00335">
    <property type="entry name" value="ANX"/>
    <property type="match status" value="4"/>
</dbReference>
<dbReference type="PROSITE" id="PS00223">
    <property type="entry name" value="ANNEXIN_1"/>
    <property type="match status" value="1"/>
</dbReference>
<dbReference type="PROSITE" id="PS51897">
    <property type="entry name" value="ANNEXIN_2"/>
    <property type="match status" value="4"/>
</dbReference>
<feature type="non-terminal residue" evidence="6">
    <location>
        <position position="924"/>
    </location>
</feature>
<dbReference type="PRINTS" id="PR00196">
    <property type="entry name" value="ANNEXIN"/>
</dbReference>
<evidence type="ECO:0000256" key="1">
    <source>
        <dbReference type="ARBA" id="ARBA00007831"/>
    </source>
</evidence>
<comment type="caution">
    <text evidence="6">The sequence shown here is derived from an EMBL/GenBank/DDBJ whole genome shotgun (WGS) entry which is preliminary data.</text>
</comment>
<feature type="compositionally biased region" description="Pro residues" evidence="5">
    <location>
        <begin position="403"/>
        <end position="420"/>
    </location>
</feature>
<feature type="non-terminal residue" evidence="6">
    <location>
        <position position="1"/>
    </location>
</feature>
<dbReference type="InterPro" id="IPR037104">
    <property type="entry name" value="Annexin_sf"/>
</dbReference>
<evidence type="ECO:0000256" key="5">
    <source>
        <dbReference type="SAM" id="MobiDB-lite"/>
    </source>
</evidence>
<keyword evidence="7" id="KW-1185">Reference proteome</keyword>
<dbReference type="InterPro" id="IPR018252">
    <property type="entry name" value="Annexin_repeat_CS"/>
</dbReference>